<evidence type="ECO:0000256" key="4">
    <source>
        <dbReference type="ARBA" id="ARBA00022734"/>
    </source>
</evidence>
<dbReference type="SUPFAM" id="SSF63887">
    <property type="entry name" value="P-domain of calnexin/calreticulin"/>
    <property type="match status" value="1"/>
</dbReference>
<keyword evidence="3" id="KW-0479">Metal-binding</keyword>
<dbReference type="InParanoid" id="A2F137"/>
<evidence type="ECO:0000256" key="3">
    <source>
        <dbReference type="ARBA" id="ARBA00022723"/>
    </source>
</evidence>
<dbReference type="eggNOG" id="KOG0674">
    <property type="taxonomic scope" value="Eukaryota"/>
</dbReference>
<dbReference type="SUPFAM" id="SSF49899">
    <property type="entry name" value="Concanavalin A-like lectins/glucanases"/>
    <property type="match status" value="1"/>
</dbReference>
<dbReference type="EMBL" id="DS113569">
    <property type="protein sequence ID" value="EAY01388.1"/>
    <property type="molecule type" value="Genomic_DNA"/>
</dbReference>
<proteinExistence type="inferred from homology"/>
<name>A2F137_TRIV3</name>
<comment type="subcellular location">
    <subcellularLocation>
        <location evidence="1">Endoplasmic reticulum</location>
    </subcellularLocation>
</comment>
<dbReference type="InterPro" id="IPR013320">
    <property type="entry name" value="ConA-like_dom_sf"/>
</dbReference>
<evidence type="ECO:0000256" key="11">
    <source>
        <dbReference type="SAM" id="MobiDB-lite"/>
    </source>
</evidence>
<dbReference type="SMR" id="A2F137"/>
<dbReference type="Gene3D" id="2.60.120.200">
    <property type="match status" value="1"/>
</dbReference>
<gene>
    <name evidence="12" type="ORF">TVAG_325020</name>
</gene>
<keyword evidence="5 10" id="KW-0256">Endoplasmic reticulum</keyword>
<evidence type="ECO:0000313" key="13">
    <source>
        <dbReference type="Proteomes" id="UP000001542"/>
    </source>
</evidence>
<evidence type="ECO:0000256" key="2">
    <source>
        <dbReference type="ARBA" id="ARBA00010983"/>
    </source>
</evidence>
<dbReference type="GO" id="GO:0005509">
    <property type="term" value="F:calcium ion binding"/>
    <property type="evidence" value="ECO:0000318"/>
    <property type="project" value="GO_Central"/>
</dbReference>
<evidence type="ECO:0000256" key="1">
    <source>
        <dbReference type="ARBA" id="ARBA00004240"/>
    </source>
</evidence>
<organism evidence="12 13">
    <name type="scientific">Trichomonas vaginalis (strain ATCC PRA-98 / G3)</name>
    <dbReference type="NCBI Taxonomy" id="412133"/>
    <lineage>
        <taxon>Eukaryota</taxon>
        <taxon>Metamonada</taxon>
        <taxon>Parabasalia</taxon>
        <taxon>Trichomonadida</taxon>
        <taxon>Trichomonadidae</taxon>
        <taxon>Trichomonas</taxon>
    </lineage>
</organism>
<evidence type="ECO:0000256" key="9">
    <source>
        <dbReference type="PIRSR" id="PIRSR601580-3"/>
    </source>
</evidence>
<evidence type="ECO:0000313" key="12">
    <source>
        <dbReference type="EMBL" id="EAY01388.1"/>
    </source>
</evidence>
<feature type="region of interest" description="Disordered" evidence="11">
    <location>
        <begin position="360"/>
        <end position="391"/>
    </location>
</feature>
<keyword evidence="9" id="KW-1015">Disulfide bond</keyword>
<feature type="disulfide bond" evidence="9">
    <location>
        <begin position="99"/>
        <end position="131"/>
    </location>
</feature>
<accession>A2F137</accession>
<dbReference type="KEGG" id="tva:4759214"/>
<keyword evidence="13" id="KW-1185">Reference proteome</keyword>
<dbReference type="GO" id="GO:0036503">
    <property type="term" value="P:ERAD pathway"/>
    <property type="evidence" value="ECO:0000318"/>
    <property type="project" value="GO_Central"/>
</dbReference>
<dbReference type="GO" id="GO:0006457">
    <property type="term" value="P:protein folding"/>
    <property type="evidence" value="ECO:0000318"/>
    <property type="project" value="GO_Central"/>
</dbReference>
<reference evidence="12" key="1">
    <citation type="submission" date="2006-10" db="EMBL/GenBank/DDBJ databases">
        <authorList>
            <person name="Amadeo P."/>
            <person name="Zhao Q."/>
            <person name="Wortman J."/>
            <person name="Fraser-Liggett C."/>
            <person name="Carlton J."/>
        </authorList>
    </citation>
    <scope>NUCLEOTIDE SEQUENCE</scope>
    <source>
        <strain evidence="12">G3</strain>
    </source>
</reference>
<keyword evidence="6" id="KW-0862">Zinc</keyword>
<dbReference type="PRINTS" id="PR00626">
    <property type="entry name" value="CALRETICULIN"/>
</dbReference>
<dbReference type="Pfam" id="PF00262">
    <property type="entry name" value="Calreticulin"/>
    <property type="match status" value="1"/>
</dbReference>
<dbReference type="AlphaFoldDB" id="A2F137"/>
<dbReference type="InterPro" id="IPR009033">
    <property type="entry name" value="Calreticulin/calnexin_P_dom_sf"/>
</dbReference>
<keyword evidence="7" id="KW-0106">Calcium</keyword>
<dbReference type="GO" id="GO:0030246">
    <property type="term" value="F:carbohydrate binding"/>
    <property type="evidence" value="ECO:0007669"/>
    <property type="project" value="UniProtKB-KW"/>
</dbReference>
<dbReference type="VEuPathDB" id="TrichDB:TVAG_325020"/>
<dbReference type="PANTHER" id="PTHR11073:SF2">
    <property type="entry name" value="CALRETICULIN"/>
    <property type="match status" value="1"/>
</dbReference>
<dbReference type="RefSeq" id="XP_001330236.1">
    <property type="nucleotide sequence ID" value="XM_001330201.1"/>
</dbReference>
<evidence type="ECO:0000256" key="6">
    <source>
        <dbReference type="ARBA" id="ARBA00022833"/>
    </source>
</evidence>
<dbReference type="STRING" id="5722.A2F137"/>
<comment type="similarity">
    <text evidence="2 10">Belongs to the calreticulin family.</text>
</comment>
<evidence type="ECO:0000256" key="8">
    <source>
        <dbReference type="ARBA" id="ARBA00023186"/>
    </source>
</evidence>
<dbReference type="Gene3D" id="2.10.250.10">
    <property type="entry name" value="Calreticulin/calnexin, P domain"/>
    <property type="match status" value="1"/>
</dbReference>
<evidence type="ECO:0000256" key="5">
    <source>
        <dbReference type="ARBA" id="ARBA00022824"/>
    </source>
</evidence>
<evidence type="ECO:0000256" key="10">
    <source>
        <dbReference type="RuleBase" id="RU362126"/>
    </source>
</evidence>
<dbReference type="PANTHER" id="PTHR11073">
    <property type="entry name" value="CALRETICULIN AND CALNEXIN"/>
    <property type="match status" value="1"/>
</dbReference>
<dbReference type="Proteomes" id="UP000001542">
    <property type="component" value="Unassembled WGS sequence"/>
</dbReference>
<dbReference type="OrthoDB" id="1938156at2759"/>
<dbReference type="VEuPathDB" id="TrichDB:TVAGG3_0814870"/>
<keyword evidence="8 10" id="KW-0143">Chaperone</keyword>
<protein>
    <submittedName>
        <fullName evidence="12">Calreticulin family protein</fullName>
    </submittedName>
</protein>
<sequence>MCFFFLSFASSTAYFSENFDGKELEGWKLPRHIKYGIVLGKWGHSSGEFYGNEQKWRGLDTLINHRNYIMYHPFHKTMNSENSDLIIQYTARLNSNQDCSGNFIKILTDDVDVTSFGPETPFAIKFGPEVCGPSYKRTHFTIQYQGKVYENKRPIGFIRDQFTHAYTLVLYKNNSYKINIDGVPMDEGTLEERYDIPKIEKPEDWDEREFLIDENEKKPEDWPLPTMEVEEEVEKEIEVEEIVKPEINSEQNENDAEETQKEPIKKMVKKIVKETVKKTVPNPNYKEWEPTKVPNPNYNGTWDPPKFGHWKNLNYWGFEIKQSVAGSHFDNILVTDDEREAERVLQENFLRFRLQEARAYDRGGGGGNSDSGSDATDESVKDYRGALNSQRRNYGHSIDRTQFDNL</sequence>
<dbReference type="GO" id="GO:0051082">
    <property type="term" value="F:unfolded protein binding"/>
    <property type="evidence" value="ECO:0007669"/>
    <property type="project" value="InterPro"/>
</dbReference>
<reference evidence="12" key="2">
    <citation type="journal article" date="2007" name="Science">
        <title>Draft genome sequence of the sexually transmitted pathogen Trichomonas vaginalis.</title>
        <authorList>
            <person name="Carlton J.M."/>
            <person name="Hirt R.P."/>
            <person name="Silva J.C."/>
            <person name="Delcher A.L."/>
            <person name="Schatz M."/>
            <person name="Zhao Q."/>
            <person name="Wortman J.R."/>
            <person name="Bidwell S.L."/>
            <person name="Alsmark U.C.M."/>
            <person name="Besteiro S."/>
            <person name="Sicheritz-Ponten T."/>
            <person name="Noel C.J."/>
            <person name="Dacks J.B."/>
            <person name="Foster P.G."/>
            <person name="Simillion C."/>
            <person name="Van de Peer Y."/>
            <person name="Miranda-Saavedra D."/>
            <person name="Barton G.J."/>
            <person name="Westrop G.D."/>
            <person name="Mueller S."/>
            <person name="Dessi D."/>
            <person name="Fiori P.L."/>
            <person name="Ren Q."/>
            <person name="Paulsen I."/>
            <person name="Zhang H."/>
            <person name="Bastida-Corcuera F.D."/>
            <person name="Simoes-Barbosa A."/>
            <person name="Brown M.T."/>
            <person name="Hayes R.D."/>
            <person name="Mukherjee M."/>
            <person name="Okumura C.Y."/>
            <person name="Schneider R."/>
            <person name="Smith A.J."/>
            <person name="Vanacova S."/>
            <person name="Villalvazo M."/>
            <person name="Haas B.J."/>
            <person name="Pertea M."/>
            <person name="Feldblyum T.V."/>
            <person name="Utterback T.R."/>
            <person name="Shu C.L."/>
            <person name="Osoegawa K."/>
            <person name="de Jong P.J."/>
            <person name="Hrdy I."/>
            <person name="Horvathova L."/>
            <person name="Zubacova Z."/>
            <person name="Dolezal P."/>
            <person name="Malik S.B."/>
            <person name="Logsdon J.M. Jr."/>
            <person name="Henze K."/>
            <person name="Gupta A."/>
            <person name="Wang C.C."/>
            <person name="Dunne R.L."/>
            <person name="Upcroft J.A."/>
            <person name="Upcroft P."/>
            <person name="White O."/>
            <person name="Salzberg S.L."/>
            <person name="Tang P."/>
            <person name="Chiu C.-H."/>
            <person name="Lee Y.-S."/>
            <person name="Embley T.M."/>
            <person name="Coombs G.H."/>
            <person name="Mottram J.C."/>
            <person name="Tachezy J."/>
            <person name="Fraser-Liggett C.M."/>
            <person name="Johnson P.J."/>
        </authorList>
    </citation>
    <scope>NUCLEOTIDE SEQUENCE [LARGE SCALE GENOMIC DNA]</scope>
    <source>
        <strain evidence="12">G3</strain>
    </source>
</reference>
<dbReference type="InterPro" id="IPR001580">
    <property type="entry name" value="Calret/calnex"/>
</dbReference>
<keyword evidence="4" id="KW-0430">Lectin</keyword>
<evidence type="ECO:0000256" key="7">
    <source>
        <dbReference type="ARBA" id="ARBA00022837"/>
    </source>
</evidence>
<dbReference type="GO" id="GO:0005789">
    <property type="term" value="C:endoplasmic reticulum membrane"/>
    <property type="evidence" value="ECO:0000318"/>
    <property type="project" value="GO_Central"/>
</dbReference>
<dbReference type="OMA" id="ERWVKSD"/>